<reference evidence="1 2" key="1">
    <citation type="journal article" date="2008" name="PLoS ONE">
        <title>Genome sequence of the saprophyte Leptospira biflexa provides insights into the evolution of Leptospira and the pathogenesis of leptospirosis.</title>
        <authorList>
            <person name="Picardeau M."/>
            <person name="Bulach D.M."/>
            <person name="Bouchier C."/>
            <person name="Zuerner R.L."/>
            <person name="Zidane N."/>
            <person name="Wilson P.J."/>
            <person name="Creno S."/>
            <person name="Kuczek E.S."/>
            <person name="Bommezzadri S."/>
            <person name="Davis J.C."/>
            <person name="McGrath A."/>
            <person name="Johnson M.J."/>
            <person name="Boursaux-Eude C."/>
            <person name="Seemann T."/>
            <person name="Rouy Z."/>
            <person name="Coppel R.L."/>
            <person name="Rood J.I."/>
            <person name="Lajus A."/>
            <person name="Davies J.K."/>
            <person name="Medigue C."/>
            <person name="Adler B."/>
        </authorList>
    </citation>
    <scope>NUCLEOTIDE SEQUENCE [LARGE SCALE GENOMIC DNA]</scope>
    <source>
        <strain evidence="2">Patoc 1 / ATCC 23582 / Paris</strain>
    </source>
</reference>
<evidence type="ECO:0000313" key="2">
    <source>
        <dbReference type="Proteomes" id="UP000001847"/>
    </source>
</evidence>
<organism evidence="1 2">
    <name type="scientific">Leptospira biflexa serovar Patoc (strain Patoc 1 / ATCC 23582 / Paris)</name>
    <dbReference type="NCBI Taxonomy" id="456481"/>
    <lineage>
        <taxon>Bacteria</taxon>
        <taxon>Pseudomonadati</taxon>
        <taxon>Spirochaetota</taxon>
        <taxon>Spirochaetia</taxon>
        <taxon>Leptospirales</taxon>
        <taxon>Leptospiraceae</taxon>
        <taxon>Leptospira</taxon>
    </lineage>
</organism>
<dbReference type="HOGENOM" id="CLU_3169734_0_0_12"/>
<keyword evidence="2" id="KW-1185">Reference proteome</keyword>
<accession>B0ST93</accession>
<dbReference type="EMBL" id="CP000786">
    <property type="protein sequence ID" value="ABZ98333.1"/>
    <property type="molecule type" value="Genomic_DNA"/>
</dbReference>
<gene>
    <name evidence="1" type="ordered locus">LEPBI_I2236</name>
</gene>
<protein>
    <submittedName>
        <fullName evidence="1">Uncharacterized protein</fullName>
    </submittedName>
</protein>
<sequence>MIIVFISFINTLCHIKEIDICIERAFGLKKIRRIHKENRVQKKNQLM</sequence>
<dbReference type="AlphaFoldDB" id="B0ST93"/>
<dbReference type="KEGG" id="lbi:LEPBI_I2236"/>
<dbReference type="Proteomes" id="UP000001847">
    <property type="component" value="Chromosome I"/>
</dbReference>
<name>B0ST93_LEPBP</name>
<evidence type="ECO:0000313" key="1">
    <source>
        <dbReference type="EMBL" id="ABZ98333.1"/>
    </source>
</evidence>
<proteinExistence type="predicted"/>